<protein>
    <submittedName>
        <fullName evidence="2">Uncharacterized protein</fullName>
    </submittedName>
</protein>
<reference evidence="3" key="1">
    <citation type="journal article" date="2014" name="Proc. Natl. Acad. Sci. U.S.A.">
        <title>Extensive sampling of basidiomycete genomes demonstrates inadequacy of the white-rot/brown-rot paradigm for wood decay fungi.</title>
        <authorList>
            <person name="Riley R."/>
            <person name="Salamov A.A."/>
            <person name="Brown D.W."/>
            <person name="Nagy L.G."/>
            <person name="Floudas D."/>
            <person name="Held B.W."/>
            <person name="Levasseur A."/>
            <person name="Lombard V."/>
            <person name="Morin E."/>
            <person name="Otillar R."/>
            <person name="Lindquist E.A."/>
            <person name="Sun H."/>
            <person name="LaButti K.M."/>
            <person name="Schmutz J."/>
            <person name="Jabbour D."/>
            <person name="Luo H."/>
            <person name="Baker S.E."/>
            <person name="Pisabarro A.G."/>
            <person name="Walton J.D."/>
            <person name="Blanchette R.A."/>
            <person name="Henrissat B."/>
            <person name="Martin F."/>
            <person name="Cullen D."/>
            <person name="Hibbett D.S."/>
            <person name="Grigoriev I.V."/>
        </authorList>
    </citation>
    <scope>NUCLEOTIDE SEQUENCE [LARGE SCALE GENOMIC DNA]</scope>
    <source>
        <strain evidence="3">PC15</strain>
    </source>
</reference>
<organism evidence="2 3">
    <name type="scientific">Pleurotus ostreatus (strain PC15)</name>
    <name type="common">Oyster mushroom</name>
    <dbReference type="NCBI Taxonomy" id="1137138"/>
    <lineage>
        <taxon>Eukaryota</taxon>
        <taxon>Fungi</taxon>
        <taxon>Dikarya</taxon>
        <taxon>Basidiomycota</taxon>
        <taxon>Agaricomycotina</taxon>
        <taxon>Agaricomycetes</taxon>
        <taxon>Agaricomycetidae</taxon>
        <taxon>Agaricales</taxon>
        <taxon>Pleurotineae</taxon>
        <taxon>Pleurotaceae</taxon>
        <taxon>Pleurotus</taxon>
    </lineage>
</organism>
<feature type="compositionally biased region" description="Basic and acidic residues" evidence="1">
    <location>
        <begin position="35"/>
        <end position="47"/>
    </location>
</feature>
<gene>
    <name evidence="2" type="ORF">PLEOSDRAFT_1025603</name>
</gene>
<proteinExistence type="predicted"/>
<feature type="non-terminal residue" evidence="2">
    <location>
        <position position="1"/>
    </location>
</feature>
<dbReference type="VEuPathDB" id="FungiDB:PLEOSDRAFT_1025603"/>
<dbReference type="OrthoDB" id="2971978at2759"/>
<evidence type="ECO:0000313" key="3">
    <source>
        <dbReference type="Proteomes" id="UP000027073"/>
    </source>
</evidence>
<accession>A0A067N2X7</accession>
<evidence type="ECO:0000313" key="2">
    <source>
        <dbReference type="EMBL" id="KDQ22328.1"/>
    </source>
</evidence>
<dbReference type="HOGENOM" id="CLU_135406_0_0_1"/>
<dbReference type="InParanoid" id="A0A067N2X7"/>
<evidence type="ECO:0000256" key="1">
    <source>
        <dbReference type="SAM" id="MobiDB-lite"/>
    </source>
</evidence>
<feature type="non-terminal residue" evidence="2">
    <location>
        <position position="151"/>
    </location>
</feature>
<dbReference type="STRING" id="1137138.A0A067N2X7"/>
<name>A0A067N2X7_PLEO1</name>
<feature type="region of interest" description="Disordered" evidence="1">
    <location>
        <begin position="1"/>
        <end position="55"/>
    </location>
</feature>
<dbReference type="AlphaFoldDB" id="A0A067N2X7"/>
<dbReference type="EMBL" id="KL198014">
    <property type="protein sequence ID" value="KDQ22328.1"/>
    <property type="molecule type" value="Genomic_DNA"/>
</dbReference>
<dbReference type="Proteomes" id="UP000027073">
    <property type="component" value="Unassembled WGS sequence"/>
</dbReference>
<sequence>TRTDSEPSPAPSVEPSTSNDFETLPFHSSPAPDDLWTHPDKSLDDSSSRTPLDPFLEEVTRPHLLVSISNNELQAWNQAYAEDPYYHDKSSNSDAAATPLTPSRFQRSHNGLVYFVDADGRYRLCVPRTRVNYILNLIHNSPHESAHRGEK</sequence>